<accession>A0A7Y6BUM5</accession>
<feature type="domain" description="SLH" evidence="2">
    <location>
        <begin position="50"/>
        <end position="113"/>
    </location>
</feature>
<proteinExistence type="predicted"/>
<protein>
    <submittedName>
        <fullName evidence="3">S-layer homology domain-containing protein</fullName>
    </submittedName>
</protein>
<reference evidence="3 4" key="1">
    <citation type="submission" date="2020-05" db="EMBL/GenBank/DDBJ databases">
        <title>Genome Sequencing of Type Strains.</title>
        <authorList>
            <person name="Lemaire J.F."/>
            <person name="Inderbitzin P."/>
            <person name="Gregorio O.A."/>
            <person name="Collins S.B."/>
            <person name="Wespe N."/>
            <person name="Knight-Connoni V."/>
        </authorList>
    </citation>
    <scope>NUCLEOTIDE SEQUENCE [LARGE SCALE GENOMIC DNA]</scope>
    <source>
        <strain evidence="3 4">LMG 21957</strain>
    </source>
</reference>
<dbReference type="RefSeq" id="WP_175395155.1">
    <property type="nucleotide sequence ID" value="NZ_JABMCB010000169.1"/>
</dbReference>
<feature type="signal peptide" evidence="1">
    <location>
        <begin position="1"/>
        <end position="25"/>
    </location>
</feature>
<dbReference type="InterPro" id="IPR001119">
    <property type="entry name" value="SLH_dom"/>
</dbReference>
<dbReference type="InterPro" id="IPR051465">
    <property type="entry name" value="Cell_Envelope_Struct_Comp"/>
</dbReference>
<keyword evidence="1" id="KW-0732">Signal</keyword>
<dbReference type="PANTHER" id="PTHR43308">
    <property type="entry name" value="OUTER MEMBRANE PROTEIN ALPHA-RELATED"/>
    <property type="match status" value="1"/>
</dbReference>
<organism evidence="3 4">
    <name type="scientific">Paenibacillus xylanilyticus</name>
    <dbReference type="NCBI Taxonomy" id="248903"/>
    <lineage>
        <taxon>Bacteria</taxon>
        <taxon>Bacillati</taxon>
        <taxon>Bacillota</taxon>
        <taxon>Bacilli</taxon>
        <taxon>Bacillales</taxon>
        <taxon>Paenibacillaceae</taxon>
        <taxon>Paenibacillus</taxon>
    </lineage>
</organism>
<dbReference type="PANTHER" id="PTHR43308:SF5">
    <property type="entry name" value="S-LAYER PROTEIN _ PEPTIDOGLYCAN ENDO-BETA-N-ACETYLGLUCOSAMINIDASE"/>
    <property type="match status" value="1"/>
</dbReference>
<dbReference type="Proteomes" id="UP000526125">
    <property type="component" value="Unassembled WGS sequence"/>
</dbReference>
<dbReference type="AlphaFoldDB" id="A0A7Y6BUM5"/>
<evidence type="ECO:0000256" key="1">
    <source>
        <dbReference type="SAM" id="SignalP"/>
    </source>
</evidence>
<comment type="caution">
    <text evidence="3">The sequence shown here is derived from an EMBL/GenBank/DDBJ whole genome shotgun (WGS) entry which is preliminary data.</text>
</comment>
<dbReference type="Pfam" id="PF00395">
    <property type="entry name" value="SLH"/>
    <property type="match status" value="2"/>
</dbReference>
<evidence type="ECO:0000313" key="3">
    <source>
        <dbReference type="EMBL" id="NUU75327.1"/>
    </source>
</evidence>
<dbReference type="EMBL" id="JABMCB010000169">
    <property type="protein sequence ID" value="NUU75327.1"/>
    <property type="molecule type" value="Genomic_DNA"/>
</dbReference>
<gene>
    <name evidence="3" type="ORF">HP552_08795</name>
</gene>
<feature type="chain" id="PRO_5031384956" evidence="1">
    <location>
        <begin position="26"/>
        <end position="423"/>
    </location>
</feature>
<evidence type="ECO:0000259" key="2">
    <source>
        <dbReference type="PROSITE" id="PS51272"/>
    </source>
</evidence>
<dbReference type="PROSITE" id="PS51272">
    <property type="entry name" value="SLH"/>
    <property type="match status" value="1"/>
</dbReference>
<name>A0A7Y6BUM5_9BACL</name>
<keyword evidence="4" id="KW-1185">Reference proteome</keyword>
<sequence length="423" mass="46539">MKKFGIALTAALLTTNILMASFASAEGDTTETKLYNGSDFGTTEQSTVSSTGTTLTDINGHWAEASIKNAEKAGYVSGYADGTFKPNQEVSRAEFTKMLVAALGLETSGSGSTWYQPSVDAATQAGIYANDFKGDWNKKMPRKEMTLLAVRAGISGYKKDYDINRNLYEGAKAGLIQGTAPGVIAPDGTTTRAQAIVVIERVLSVKNGKTLASDKYATAEAEILWHKTNIYTMLPRYFSSPQYGDFNDSVMSYSIKNGKAVCSIEKFVVIDLDNPKDPNMKYIKNNDLAWLNNKYHKLKDTKNGYAVLAITDINIKESLNNSHLDVCSIALYNEDWYETPQTSGNSITRSHGVGMWNSKFEQLYFSFDATKTGKFKWISGYVLPKGNFTSKKEFRLNFDQGGTGSNSRSVPLLNSVLNPKFNQ</sequence>
<evidence type="ECO:0000313" key="4">
    <source>
        <dbReference type="Proteomes" id="UP000526125"/>
    </source>
</evidence>